<feature type="region of interest" description="Disordered" evidence="1">
    <location>
        <begin position="1"/>
        <end position="34"/>
    </location>
</feature>
<name>A0ABN2P7R2_9ACTN</name>
<accession>A0ABN2P7R2</accession>
<evidence type="ECO:0000313" key="3">
    <source>
        <dbReference type="Proteomes" id="UP001501303"/>
    </source>
</evidence>
<dbReference type="EMBL" id="BAAAMJ010000026">
    <property type="protein sequence ID" value="GAA1914122.1"/>
    <property type="molecule type" value="Genomic_DNA"/>
</dbReference>
<evidence type="ECO:0000313" key="2">
    <source>
        <dbReference type="EMBL" id="GAA1914122.1"/>
    </source>
</evidence>
<dbReference type="Proteomes" id="UP001501303">
    <property type="component" value="Unassembled WGS sequence"/>
</dbReference>
<comment type="caution">
    <text evidence="2">The sequence shown here is derived from an EMBL/GenBank/DDBJ whole genome shotgun (WGS) entry which is preliminary data.</text>
</comment>
<organism evidence="2 3">
    <name type="scientific">Streptomyces sodiiphilus</name>
    <dbReference type="NCBI Taxonomy" id="226217"/>
    <lineage>
        <taxon>Bacteria</taxon>
        <taxon>Bacillati</taxon>
        <taxon>Actinomycetota</taxon>
        <taxon>Actinomycetes</taxon>
        <taxon>Kitasatosporales</taxon>
        <taxon>Streptomycetaceae</taxon>
        <taxon>Streptomyces</taxon>
    </lineage>
</organism>
<gene>
    <name evidence="2" type="ORF">GCM10009716_24530</name>
</gene>
<feature type="compositionally biased region" description="Pro residues" evidence="1">
    <location>
        <begin position="1"/>
        <end position="11"/>
    </location>
</feature>
<evidence type="ECO:0000256" key="1">
    <source>
        <dbReference type="SAM" id="MobiDB-lite"/>
    </source>
</evidence>
<proteinExistence type="predicted"/>
<protein>
    <submittedName>
        <fullName evidence="2">Uncharacterized protein</fullName>
    </submittedName>
</protein>
<reference evidence="2 3" key="1">
    <citation type="journal article" date="2019" name="Int. J. Syst. Evol. Microbiol.">
        <title>The Global Catalogue of Microorganisms (GCM) 10K type strain sequencing project: providing services to taxonomists for standard genome sequencing and annotation.</title>
        <authorList>
            <consortium name="The Broad Institute Genomics Platform"/>
            <consortium name="The Broad Institute Genome Sequencing Center for Infectious Disease"/>
            <person name="Wu L."/>
            <person name="Ma J."/>
        </authorList>
    </citation>
    <scope>NUCLEOTIDE SEQUENCE [LARGE SCALE GENOMIC DNA]</scope>
    <source>
        <strain evidence="2 3">JCM 13581</strain>
    </source>
</reference>
<dbReference type="RefSeq" id="WP_344261470.1">
    <property type="nucleotide sequence ID" value="NZ_BAAAMJ010000026.1"/>
</dbReference>
<keyword evidence="3" id="KW-1185">Reference proteome</keyword>
<sequence length="160" mass="16760">MPSPTDVPDPSHPGALSPSGTPAAPAPEPSPHTPRALAVLAGLRSTDPRLCLSEGELHALAPDAARWLDRRASSDEICRTLTSGLPAHFTGRPFHLLRYRLRAYLPPRPNGSPPSARGTASAAPAPLRTCAGCDKVAFRSAEHTHCSTCRAAPPLTPVST</sequence>